<comment type="caution">
    <text evidence="9">The sequence shown here is derived from an EMBL/GenBank/DDBJ whole genome shotgun (WGS) entry which is preliminary data.</text>
</comment>
<keyword evidence="5" id="KW-0964">Secreted</keyword>
<dbReference type="PROSITE" id="PS00588">
    <property type="entry name" value="FLAGELLA_BB_ROD"/>
    <property type="match status" value="1"/>
</dbReference>
<gene>
    <name evidence="9" type="primary">flgK</name>
    <name evidence="9" type="ORF">ACFO4O_07255</name>
</gene>
<evidence type="ECO:0000259" key="8">
    <source>
        <dbReference type="Pfam" id="PF22638"/>
    </source>
</evidence>
<name>A0ABV9LVT1_9ALTE</name>
<dbReference type="InterPro" id="IPR019776">
    <property type="entry name" value="Flagellar_basal_body_rod_CS"/>
</dbReference>
<proteinExistence type="inferred from homology"/>
<evidence type="ECO:0000256" key="3">
    <source>
        <dbReference type="ARBA" id="ARBA00009677"/>
    </source>
</evidence>
<evidence type="ECO:0000256" key="5">
    <source>
        <dbReference type="ARBA" id="ARBA00022525"/>
    </source>
</evidence>
<keyword evidence="9" id="KW-0969">Cilium</keyword>
<evidence type="ECO:0000256" key="4">
    <source>
        <dbReference type="ARBA" id="ARBA00016244"/>
    </source>
</evidence>
<organism evidence="9 10">
    <name type="scientific">Glaciecola siphonariae</name>
    <dbReference type="NCBI Taxonomy" id="521012"/>
    <lineage>
        <taxon>Bacteria</taxon>
        <taxon>Pseudomonadati</taxon>
        <taxon>Pseudomonadota</taxon>
        <taxon>Gammaproteobacteria</taxon>
        <taxon>Alteromonadales</taxon>
        <taxon>Alteromonadaceae</taxon>
        <taxon>Glaciecola</taxon>
    </lineage>
</organism>
<sequence>MIRNADLFSIAKTGINASNKLLNTTSNNIANVNSEGYVRERTTFSNHMNGGVDFGFTDRVFDVFAQNQLRRDTSFVGESQAYFDRVEGLDRVLASEANSIASSMTSFFGAIQTAADDPTNTAARDAIMGRATGMLNRINQLGDFMKAKEDEVELQIQQSVDRANSLIKQIGDLNEAVQIANGSSVVDTPTKLLNQRDQAILELSSIVALEVRNSPNGDDGLVVNLTTGESLVMADGSFNVFAVGGEPDFTNRQLTLKTDFQSLTKNDATINILEENLGGGLGGLFKYREQVLEPTQRDLGKLATSLADAVNTQNRQGMDLDQQLGGDIFKIAEFSSINYPTNSDLSLQMRGRISPGASGEVTNNDYKVTVMTTPSTGTPATFDIQVEAMKSDGRPQLDASGNPIVETLTVDASLGSFNKTMGGIELEFASGSQYQVGDSFLIQPTRTAAANLGMATTRSEDWAFAKPIRVDSGDNNLGDAKLVATTSSNTVVDSTFTSNDASAFTGLGGLNTSANSPSNIYGAPVTIRFIASDEYQVLDNSTPAQVITTVSGVTDLNNLIEKAKAGGAPAWPADFAALSDYPGYDFSLQGEPKAGDVFTIAYNTDGINDNRNAVEFAQLQQASLVRQGSASNQNKTTLNEAYSSIVGSVGSATANASVNLEAATVMRTQSSEWFESTAGVSLDEEAANLIQFQQSYAAAAQILSSAREMFQTILSVTR</sequence>
<accession>A0ABV9LVT1</accession>
<evidence type="ECO:0000259" key="7">
    <source>
        <dbReference type="Pfam" id="PF06429"/>
    </source>
</evidence>
<dbReference type="Pfam" id="PF06429">
    <property type="entry name" value="Flg_bbr_C"/>
    <property type="match status" value="1"/>
</dbReference>
<dbReference type="NCBIfam" id="TIGR02492">
    <property type="entry name" value="flgK_ends"/>
    <property type="match status" value="1"/>
</dbReference>
<feature type="domain" description="Flagellar basal-body/hook protein C-terminal" evidence="7">
    <location>
        <begin position="677"/>
        <end position="715"/>
    </location>
</feature>
<dbReference type="InterPro" id="IPR053927">
    <property type="entry name" value="FlgK_helical"/>
</dbReference>
<dbReference type="RefSeq" id="WP_382406941.1">
    <property type="nucleotide sequence ID" value="NZ_JBHSGU010000002.1"/>
</dbReference>
<keyword evidence="9" id="KW-0282">Flagellum</keyword>
<reference evidence="10" key="1">
    <citation type="journal article" date="2019" name="Int. J. Syst. Evol. Microbiol.">
        <title>The Global Catalogue of Microorganisms (GCM) 10K type strain sequencing project: providing services to taxonomists for standard genome sequencing and annotation.</title>
        <authorList>
            <consortium name="The Broad Institute Genomics Platform"/>
            <consortium name="The Broad Institute Genome Sequencing Center for Infectious Disease"/>
            <person name="Wu L."/>
            <person name="Ma J."/>
        </authorList>
    </citation>
    <scope>NUCLEOTIDE SEQUENCE [LARGE SCALE GENOMIC DNA]</scope>
    <source>
        <strain evidence="10">KACC 12507</strain>
    </source>
</reference>
<dbReference type="InterPro" id="IPR010930">
    <property type="entry name" value="Flg_bb/hook_C_dom"/>
</dbReference>
<dbReference type="SUPFAM" id="SSF64518">
    <property type="entry name" value="Phase 1 flagellin"/>
    <property type="match status" value="1"/>
</dbReference>
<evidence type="ECO:0000256" key="2">
    <source>
        <dbReference type="ARBA" id="ARBA00004613"/>
    </source>
</evidence>
<evidence type="ECO:0000313" key="9">
    <source>
        <dbReference type="EMBL" id="MFC4699946.1"/>
    </source>
</evidence>
<dbReference type="EMBL" id="JBHSGU010000002">
    <property type="protein sequence ID" value="MFC4699946.1"/>
    <property type="molecule type" value="Genomic_DNA"/>
</dbReference>
<keyword evidence="10" id="KW-1185">Reference proteome</keyword>
<protein>
    <recommendedName>
        <fullName evidence="4">Flagellar hook-associated protein 1</fullName>
    </recommendedName>
</protein>
<dbReference type="Pfam" id="PF22638">
    <property type="entry name" value="FlgK_D1"/>
    <property type="match status" value="1"/>
</dbReference>
<evidence type="ECO:0000256" key="6">
    <source>
        <dbReference type="ARBA" id="ARBA00023143"/>
    </source>
</evidence>
<feature type="domain" description="Flagellar hook-associated protein FlgK helical" evidence="8">
    <location>
        <begin position="88"/>
        <end position="329"/>
    </location>
</feature>
<dbReference type="PRINTS" id="PR01005">
    <property type="entry name" value="FLGHOOKAP1"/>
</dbReference>
<comment type="subcellular location">
    <subcellularLocation>
        <location evidence="1">Bacterial flagellum</location>
    </subcellularLocation>
    <subcellularLocation>
        <location evidence="2">Secreted</location>
    </subcellularLocation>
</comment>
<comment type="similarity">
    <text evidence="3">Belongs to the flagella basal body rod proteins family.</text>
</comment>
<evidence type="ECO:0000256" key="1">
    <source>
        <dbReference type="ARBA" id="ARBA00004365"/>
    </source>
</evidence>
<evidence type="ECO:0000313" key="10">
    <source>
        <dbReference type="Proteomes" id="UP001595897"/>
    </source>
</evidence>
<dbReference type="PANTHER" id="PTHR30033:SF1">
    <property type="entry name" value="FLAGELLAR HOOK-ASSOCIATED PROTEIN 1"/>
    <property type="match status" value="1"/>
</dbReference>
<dbReference type="InterPro" id="IPR002371">
    <property type="entry name" value="FlgK"/>
</dbReference>
<keyword evidence="9" id="KW-0966">Cell projection</keyword>
<dbReference type="Proteomes" id="UP001595897">
    <property type="component" value="Unassembled WGS sequence"/>
</dbReference>
<keyword evidence="6" id="KW-0975">Bacterial flagellum</keyword>
<dbReference type="PANTHER" id="PTHR30033">
    <property type="entry name" value="FLAGELLAR HOOK-ASSOCIATED PROTEIN 1"/>
    <property type="match status" value="1"/>
</dbReference>